<organism evidence="3 4">
    <name type="scientific">Apis cerana cerana</name>
    <name type="common">Oriental honeybee</name>
    <dbReference type="NCBI Taxonomy" id="94128"/>
    <lineage>
        <taxon>Eukaryota</taxon>
        <taxon>Metazoa</taxon>
        <taxon>Ecdysozoa</taxon>
        <taxon>Arthropoda</taxon>
        <taxon>Hexapoda</taxon>
        <taxon>Insecta</taxon>
        <taxon>Pterygota</taxon>
        <taxon>Neoptera</taxon>
        <taxon>Endopterygota</taxon>
        <taxon>Hymenoptera</taxon>
        <taxon>Apocrita</taxon>
        <taxon>Aculeata</taxon>
        <taxon>Apoidea</taxon>
        <taxon>Anthophila</taxon>
        <taxon>Apidae</taxon>
        <taxon>Apis</taxon>
    </lineage>
</organism>
<feature type="domain" description="DUF3719" evidence="2">
    <location>
        <begin position="104"/>
        <end position="141"/>
    </location>
</feature>
<keyword evidence="4" id="KW-1185">Reference proteome</keyword>
<dbReference type="OrthoDB" id="2134133at2759"/>
<evidence type="ECO:0000313" key="3">
    <source>
        <dbReference type="EMBL" id="PBC28912.1"/>
    </source>
</evidence>
<feature type="region of interest" description="Disordered" evidence="1">
    <location>
        <begin position="415"/>
        <end position="494"/>
    </location>
</feature>
<protein>
    <recommendedName>
        <fullName evidence="2">DUF3719 domain-containing protein</fullName>
    </recommendedName>
</protein>
<evidence type="ECO:0000259" key="2">
    <source>
        <dbReference type="Pfam" id="PF12516"/>
    </source>
</evidence>
<dbReference type="AlphaFoldDB" id="A0A2A3EC98"/>
<accession>A0A2A3EC98</accession>
<evidence type="ECO:0000256" key="1">
    <source>
        <dbReference type="SAM" id="MobiDB-lite"/>
    </source>
</evidence>
<feature type="compositionally biased region" description="Basic residues" evidence="1">
    <location>
        <begin position="481"/>
        <end position="494"/>
    </location>
</feature>
<name>A0A2A3EC98_APICC</name>
<sequence>MMNIQLELACMRLNKMFRFKYNLLIQNVKSENLSRVKDYQNNQNESSDNFQLPSLQKKKTWKDVDDNLSTDWNSNATDIFCSSEIENIATRKVMQQWETIESTLYEDGEQVTQMAVLEECSQWKTQIPHLRIIGKNPFLSKNNYQDLNINHNQMKNNSHNEDTYLEHNISIKERKNSSKHKLQKTAQDEILDMLYAYVISELFPKKENEIDSLHDDFNDVLQIRMASIHSNKSSAKSSKINWFEETIPLENKFSNNSGKSVEDHILSMRKDNTQTNMQEIQKKCDNFMNNDRIRNEKDEFIMDDKFPKPHTSRNKLGTVFNEKIVVSPVPYVLSTRESFSTVRTTPIKFMAQSLEVSTFQSSNKNINYFKNSGKNSAKISNFQSSWQTPVSPAVWVKNVKLAPLDMSRFPNSKNRSLTSSVVLSRNKKPLSPISRSSLPVSAQTIHNNRESLEIQGKQITPRQSPKLNMSTTGLENISRNSTKKKKRSQTKTKL</sequence>
<dbReference type="STRING" id="94128.A0A2A3EC98"/>
<reference evidence="3 4" key="1">
    <citation type="submission" date="2014-07" db="EMBL/GenBank/DDBJ databases">
        <title>Genomic and transcriptomic analysis on Apis cerana provide comprehensive insights into honey bee biology.</title>
        <authorList>
            <person name="Diao Q."/>
            <person name="Sun L."/>
            <person name="Zheng H."/>
            <person name="Zheng H."/>
            <person name="Xu S."/>
            <person name="Wang S."/>
            <person name="Zeng Z."/>
            <person name="Hu F."/>
            <person name="Su S."/>
            <person name="Wu J."/>
        </authorList>
    </citation>
    <scope>NUCLEOTIDE SEQUENCE [LARGE SCALE GENOMIC DNA]</scope>
    <source>
        <tissue evidence="3">Pupae without intestine</tissue>
    </source>
</reference>
<feature type="compositionally biased region" description="Polar residues" evidence="1">
    <location>
        <begin position="433"/>
        <end position="446"/>
    </location>
</feature>
<gene>
    <name evidence="3" type="ORF">APICC_03522</name>
</gene>
<feature type="compositionally biased region" description="Polar residues" evidence="1">
    <location>
        <begin position="457"/>
        <end position="477"/>
    </location>
</feature>
<dbReference type="EMBL" id="KZ288297">
    <property type="protein sequence ID" value="PBC28912.1"/>
    <property type="molecule type" value="Genomic_DNA"/>
</dbReference>
<dbReference type="InterPro" id="IPR022194">
    <property type="entry name" value="DUF3719"/>
</dbReference>
<evidence type="ECO:0000313" key="4">
    <source>
        <dbReference type="Proteomes" id="UP000242457"/>
    </source>
</evidence>
<proteinExistence type="predicted"/>
<dbReference type="Proteomes" id="UP000242457">
    <property type="component" value="Unassembled WGS sequence"/>
</dbReference>
<dbReference type="Pfam" id="PF12516">
    <property type="entry name" value="DUF3719"/>
    <property type="match status" value="1"/>
</dbReference>